<gene>
    <name evidence="2" type="ORF">L210DRAFT_3553974</name>
</gene>
<accession>A0AAD4BM24</accession>
<feature type="signal peptide" evidence="1">
    <location>
        <begin position="1"/>
        <end position="20"/>
    </location>
</feature>
<feature type="chain" id="PRO_5041910236" evidence="1">
    <location>
        <begin position="21"/>
        <end position="134"/>
    </location>
</feature>
<keyword evidence="1" id="KW-0732">Signal</keyword>
<comment type="caution">
    <text evidence="2">The sequence shown here is derived from an EMBL/GenBank/DDBJ whole genome shotgun (WGS) entry which is preliminary data.</text>
</comment>
<evidence type="ECO:0000313" key="3">
    <source>
        <dbReference type="Proteomes" id="UP001194468"/>
    </source>
</evidence>
<dbReference type="Proteomes" id="UP001194468">
    <property type="component" value="Unassembled WGS sequence"/>
</dbReference>
<reference evidence="2" key="1">
    <citation type="submission" date="2019-10" db="EMBL/GenBank/DDBJ databases">
        <authorList>
            <consortium name="DOE Joint Genome Institute"/>
            <person name="Kuo A."/>
            <person name="Miyauchi S."/>
            <person name="Kiss E."/>
            <person name="Drula E."/>
            <person name="Kohler A."/>
            <person name="Sanchez-Garcia M."/>
            <person name="Andreopoulos B."/>
            <person name="Barry K.W."/>
            <person name="Bonito G."/>
            <person name="Buee M."/>
            <person name="Carver A."/>
            <person name="Chen C."/>
            <person name="Cichocki N."/>
            <person name="Clum A."/>
            <person name="Culley D."/>
            <person name="Crous P.W."/>
            <person name="Fauchery L."/>
            <person name="Girlanda M."/>
            <person name="Hayes R."/>
            <person name="Keri Z."/>
            <person name="LaButti K."/>
            <person name="Lipzen A."/>
            <person name="Lombard V."/>
            <person name="Magnuson J."/>
            <person name="Maillard F."/>
            <person name="Morin E."/>
            <person name="Murat C."/>
            <person name="Nolan M."/>
            <person name="Ohm R."/>
            <person name="Pangilinan J."/>
            <person name="Pereira M."/>
            <person name="Perotto S."/>
            <person name="Peter M."/>
            <person name="Riley R."/>
            <person name="Sitrit Y."/>
            <person name="Stielow B."/>
            <person name="Szollosi G."/>
            <person name="Zifcakova L."/>
            <person name="Stursova M."/>
            <person name="Spatafora J.W."/>
            <person name="Tedersoo L."/>
            <person name="Vaario L.-M."/>
            <person name="Yamada A."/>
            <person name="Yan M."/>
            <person name="Wang P."/>
            <person name="Xu J."/>
            <person name="Bruns T."/>
            <person name="Baldrian P."/>
            <person name="Vilgalys R."/>
            <person name="Henrissat B."/>
            <person name="Grigoriev I.V."/>
            <person name="Hibbett D."/>
            <person name="Nagy L.G."/>
            <person name="Martin F.M."/>
        </authorList>
    </citation>
    <scope>NUCLEOTIDE SEQUENCE</scope>
    <source>
        <strain evidence="2">BED1</strain>
    </source>
</reference>
<reference evidence="2" key="2">
    <citation type="journal article" date="2020" name="Nat. Commun.">
        <title>Large-scale genome sequencing of mycorrhizal fungi provides insights into the early evolution of symbiotic traits.</title>
        <authorList>
            <person name="Miyauchi S."/>
            <person name="Kiss E."/>
            <person name="Kuo A."/>
            <person name="Drula E."/>
            <person name="Kohler A."/>
            <person name="Sanchez-Garcia M."/>
            <person name="Morin E."/>
            <person name="Andreopoulos B."/>
            <person name="Barry K.W."/>
            <person name="Bonito G."/>
            <person name="Buee M."/>
            <person name="Carver A."/>
            <person name="Chen C."/>
            <person name="Cichocki N."/>
            <person name="Clum A."/>
            <person name="Culley D."/>
            <person name="Crous P.W."/>
            <person name="Fauchery L."/>
            <person name="Girlanda M."/>
            <person name="Hayes R.D."/>
            <person name="Keri Z."/>
            <person name="LaButti K."/>
            <person name="Lipzen A."/>
            <person name="Lombard V."/>
            <person name="Magnuson J."/>
            <person name="Maillard F."/>
            <person name="Murat C."/>
            <person name="Nolan M."/>
            <person name="Ohm R.A."/>
            <person name="Pangilinan J."/>
            <person name="Pereira M.F."/>
            <person name="Perotto S."/>
            <person name="Peter M."/>
            <person name="Pfister S."/>
            <person name="Riley R."/>
            <person name="Sitrit Y."/>
            <person name="Stielow J.B."/>
            <person name="Szollosi G."/>
            <person name="Zifcakova L."/>
            <person name="Stursova M."/>
            <person name="Spatafora J.W."/>
            <person name="Tedersoo L."/>
            <person name="Vaario L.M."/>
            <person name="Yamada A."/>
            <person name="Yan M."/>
            <person name="Wang P."/>
            <person name="Xu J."/>
            <person name="Bruns T."/>
            <person name="Baldrian P."/>
            <person name="Vilgalys R."/>
            <person name="Dunand C."/>
            <person name="Henrissat B."/>
            <person name="Grigoriev I.V."/>
            <person name="Hibbett D."/>
            <person name="Nagy L.G."/>
            <person name="Martin F.M."/>
        </authorList>
    </citation>
    <scope>NUCLEOTIDE SEQUENCE</scope>
    <source>
        <strain evidence="2">BED1</strain>
    </source>
</reference>
<keyword evidence="3" id="KW-1185">Reference proteome</keyword>
<name>A0AAD4BM24_BOLED</name>
<evidence type="ECO:0000256" key="1">
    <source>
        <dbReference type="SAM" id="SignalP"/>
    </source>
</evidence>
<organism evidence="2 3">
    <name type="scientific">Boletus edulis BED1</name>
    <dbReference type="NCBI Taxonomy" id="1328754"/>
    <lineage>
        <taxon>Eukaryota</taxon>
        <taxon>Fungi</taxon>
        <taxon>Dikarya</taxon>
        <taxon>Basidiomycota</taxon>
        <taxon>Agaricomycotina</taxon>
        <taxon>Agaricomycetes</taxon>
        <taxon>Agaricomycetidae</taxon>
        <taxon>Boletales</taxon>
        <taxon>Boletineae</taxon>
        <taxon>Boletaceae</taxon>
        <taxon>Boletoideae</taxon>
        <taxon>Boletus</taxon>
    </lineage>
</organism>
<sequence>MIWGTRHIISFGSLLALAASMPLPEGHRERDSIYIPWIITPSQESVWDTGTTETVKWSIDNAPPDINQCATSLYIIDPDGLLVENASGFILSAGDVTIYVPDLYYSGQYRLQLLCGKYGSTSQIFTINKPSESE</sequence>
<proteinExistence type="predicted"/>
<protein>
    <submittedName>
        <fullName evidence="2">Uncharacterized protein</fullName>
    </submittedName>
</protein>
<evidence type="ECO:0000313" key="2">
    <source>
        <dbReference type="EMBL" id="KAF8434070.1"/>
    </source>
</evidence>
<dbReference type="AlphaFoldDB" id="A0AAD4BM24"/>
<dbReference type="EMBL" id="WHUW01000030">
    <property type="protein sequence ID" value="KAF8434070.1"/>
    <property type="molecule type" value="Genomic_DNA"/>
</dbReference>